<name>A0A8J2P500_9HEXA</name>
<keyword evidence="3" id="KW-1185">Reference proteome</keyword>
<protein>
    <submittedName>
        <fullName evidence="2">Uncharacterized protein</fullName>
    </submittedName>
</protein>
<dbReference type="Proteomes" id="UP000708208">
    <property type="component" value="Unassembled WGS sequence"/>
</dbReference>
<proteinExistence type="predicted"/>
<feature type="compositionally biased region" description="Basic and acidic residues" evidence="1">
    <location>
        <begin position="8"/>
        <end position="17"/>
    </location>
</feature>
<feature type="compositionally biased region" description="Basic and acidic residues" evidence="1">
    <location>
        <begin position="30"/>
        <end position="49"/>
    </location>
</feature>
<evidence type="ECO:0000313" key="3">
    <source>
        <dbReference type="Proteomes" id="UP000708208"/>
    </source>
</evidence>
<dbReference type="OrthoDB" id="410104at2759"/>
<reference evidence="2" key="1">
    <citation type="submission" date="2021-06" db="EMBL/GenBank/DDBJ databases">
        <authorList>
            <person name="Hodson N. C."/>
            <person name="Mongue J. A."/>
            <person name="Jaron S. K."/>
        </authorList>
    </citation>
    <scope>NUCLEOTIDE SEQUENCE</scope>
</reference>
<feature type="region of interest" description="Disordered" evidence="1">
    <location>
        <begin position="1"/>
        <end position="49"/>
    </location>
</feature>
<evidence type="ECO:0000313" key="2">
    <source>
        <dbReference type="EMBL" id="CAG7725897.1"/>
    </source>
</evidence>
<gene>
    <name evidence="2" type="ORF">AFUS01_LOCUS14836</name>
</gene>
<accession>A0A8J2P500</accession>
<organism evidence="2 3">
    <name type="scientific">Allacma fusca</name>
    <dbReference type="NCBI Taxonomy" id="39272"/>
    <lineage>
        <taxon>Eukaryota</taxon>
        <taxon>Metazoa</taxon>
        <taxon>Ecdysozoa</taxon>
        <taxon>Arthropoda</taxon>
        <taxon>Hexapoda</taxon>
        <taxon>Collembola</taxon>
        <taxon>Symphypleona</taxon>
        <taxon>Sminthuridae</taxon>
        <taxon>Allacma</taxon>
    </lineage>
</organism>
<sequence length="188" mass="22209">MTTKSKKSKAEGEDFRCKSLSPKEPQLDDDSPKRKEANYRSNKNTKESSMDEKLDLLIEELRGYRREFVNQFAGVEKELAVIKTEIVPNIAKNSVMISSLTRRVENMELREKRLNIVIHGLPYEKEESSENLRHKILDFMKINLKTKENEIYIEEWRRIGKWTAQKRPVVMCIKMRYVQRRDDKNGTG</sequence>
<dbReference type="EMBL" id="CAJVCH010128290">
    <property type="protein sequence ID" value="CAG7725897.1"/>
    <property type="molecule type" value="Genomic_DNA"/>
</dbReference>
<dbReference type="AlphaFoldDB" id="A0A8J2P500"/>
<evidence type="ECO:0000256" key="1">
    <source>
        <dbReference type="SAM" id="MobiDB-lite"/>
    </source>
</evidence>
<comment type="caution">
    <text evidence="2">The sequence shown here is derived from an EMBL/GenBank/DDBJ whole genome shotgun (WGS) entry which is preliminary data.</text>
</comment>